<reference evidence="2" key="2">
    <citation type="submission" date="2022-12" db="EMBL/GenBank/DDBJ databases">
        <authorList>
            <person name="Sun Q."/>
            <person name="Zhou Y."/>
        </authorList>
    </citation>
    <scope>NUCLEOTIDE SEQUENCE</scope>
    <source>
        <strain evidence="2">CGMCC 1.15034</strain>
    </source>
</reference>
<reference evidence="2" key="1">
    <citation type="journal article" date="2014" name="Int. J. Syst. Evol. Microbiol.">
        <title>Complete genome sequence of Corynebacterium casei LMG S-19264T (=DSM 44701T), isolated from a smear-ripened cheese.</title>
        <authorList>
            <consortium name="US DOE Joint Genome Institute (JGI-PGF)"/>
            <person name="Walter F."/>
            <person name="Albersmeier A."/>
            <person name="Kalinowski J."/>
            <person name="Ruckert C."/>
        </authorList>
    </citation>
    <scope>NUCLEOTIDE SEQUENCE</scope>
    <source>
        <strain evidence="2">CGMCC 1.15034</strain>
    </source>
</reference>
<gene>
    <name evidence="2" type="ORF">GCM10010987_46000</name>
</gene>
<comment type="caution">
    <text evidence="2">The sequence shown here is derived from an EMBL/GenBank/DDBJ whole genome shotgun (WGS) entry which is preliminary data.</text>
</comment>
<organism evidence="2 3">
    <name type="scientific">Bradyrhizobium guangdongense</name>
    <dbReference type="NCBI Taxonomy" id="1325090"/>
    <lineage>
        <taxon>Bacteria</taxon>
        <taxon>Pseudomonadati</taxon>
        <taxon>Pseudomonadota</taxon>
        <taxon>Alphaproteobacteria</taxon>
        <taxon>Hyphomicrobiales</taxon>
        <taxon>Nitrobacteraceae</taxon>
        <taxon>Bradyrhizobium</taxon>
    </lineage>
</organism>
<protein>
    <submittedName>
        <fullName evidence="2">Uncharacterized protein</fullName>
    </submittedName>
</protein>
<dbReference type="Proteomes" id="UP000625079">
    <property type="component" value="Unassembled WGS sequence"/>
</dbReference>
<accession>A0AA87W9B0</accession>
<name>A0AA87W9B0_9BRAD</name>
<sequence>MALDEFTHLTSALSYKRNDGDLSVRAFNNLRHQRRLAATSVSIDSDPLAFATRQKSVEHADAERKRLLDPPPPHWVGCPAA</sequence>
<evidence type="ECO:0000313" key="2">
    <source>
        <dbReference type="EMBL" id="GGI27758.1"/>
    </source>
</evidence>
<feature type="region of interest" description="Disordered" evidence="1">
    <location>
        <begin position="59"/>
        <end position="81"/>
    </location>
</feature>
<dbReference type="AlphaFoldDB" id="A0AA87W9B0"/>
<dbReference type="EMBL" id="BMHC01000010">
    <property type="protein sequence ID" value="GGI27758.1"/>
    <property type="molecule type" value="Genomic_DNA"/>
</dbReference>
<evidence type="ECO:0000256" key="1">
    <source>
        <dbReference type="SAM" id="MobiDB-lite"/>
    </source>
</evidence>
<proteinExistence type="predicted"/>
<feature type="compositionally biased region" description="Basic and acidic residues" evidence="1">
    <location>
        <begin position="59"/>
        <end position="68"/>
    </location>
</feature>
<evidence type="ECO:0000313" key="3">
    <source>
        <dbReference type="Proteomes" id="UP000625079"/>
    </source>
</evidence>